<evidence type="ECO:0000259" key="2">
    <source>
        <dbReference type="Pfam" id="PF12680"/>
    </source>
</evidence>
<evidence type="ECO:0000313" key="3">
    <source>
        <dbReference type="EMBL" id="EZH74056.1"/>
    </source>
</evidence>
<dbReference type="Gene3D" id="3.20.20.140">
    <property type="entry name" value="Metal-dependent hydrolases"/>
    <property type="match status" value="1"/>
</dbReference>
<comment type="caution">
    <text evidence="3">The sequence shown here is derived from an EMBL/GenBank/DDBJ whole genome shotgun (WGS) entry which is preliminary data.</text>
</comment>
<reference evidence="3 4" key="1">
    <citation type="submission" date="2014-04" db="EMBL/GenBank/DDBJ databases">
        <title>Aquimarina sp. 22II-S11-z7 Genome Sequencing.</title>
        <authorList>
            <person name="Lai Q."/>
        </authorList>
    </citation>
    <scope>NUCLEOTIDE SEQUENCE [LARGE SCALE GENOMIC DNA]</scope>
    <source>
        <strain evidence="3 4">22II-S11-z7</strain>
    </source>
</reference>
<keyword evidence="4" id="KW-1185">Reference proteome</keyword>
<dbReference type="PANTHER" id="PTHR43135">
    <property type="entry name" value="ALPHA-D-RIBOSE 1-METHYLPHOSPHONATE 5-TRIPHOSPHATE DIPHOSPHATASE"/>
    <property type="match status" value="1"/>
</dbReference>
<proteinExistence type="predicted"/>
<sequence>MKKIVILIILFIIINPALSIAQSIIIENINIIDVETGKIKKQQNIVIEGEKIISISPKKIASKENTKVINGTDKFVIPGMIDSHIHFFQTGSLYTRPDAINLKHIVPYEDEIKFAKKIVPDNFKRYLRLGITSVMDVGGPFYNFIIRDSISKNNISPNVYVTGPLFSPYQPEAFSKLEDIPIEKITTKEQATTLFNKMLPYKPDFIKIWYIANKNIPAEKTYPIVEHIAKLTHKNNLKLTIHATQLNTAKLAVKAGVDILVHSVTDTLIDNEFVKSLKKNNVTYIPTLIVSNNYGKSFLGKPDNHFQDLTFANPTVYRSLTDVKKFSKEDTPKGLKRLRNNEKTYLERSAAKDEIMFQNLKRLSENSINIATGTDAGNIGTIHASSYIQEIEAMKKSGISNLDILRASTINAAKGFGLDNQIGSISEGKIADLVILKNNPLDNLQNLNSIEEVIKGGKKIGVLDLIKETPEQVVQRQVNAYNARDIDVFMDTYSEDIKIYNFPEKISMNGKDQMRERFKSMFQRVPNLYCEIKNRIVLGNKVVDHEYVKFGEKYSSVIAIYEVIDGKISKVTFLR</sequence>
<dbReference type="InterPro" id="IPR006680">
    <property type="entry name" value="Amidohydro-rel"/>
</dbReference>
<protein>
    <recommendedName>
        <fullName evidence="5">Amidohydrolase</fullName>
    </recommendedName>
</protein>
<accession>A0A023BVP2</accession>
<dbReference type="InterPro" id="IPR032710">
    <property type="entry name" value="NTF2-like_dom_sf"/>
</dbReference>
<dbReference type="eggNOG" id="COG4538">
    <property type="taxonomic scope" value="Bacteria"/>
</dbReference>
<feature type="domain" description="SnoaL-like" evidence="2">
    <location>
        <begin position="474"/>
        <end position="570"/>
    </location>
</feature>
<dbReference type="InterPro" id="IPR051781">
    <property type="entry name" value="Metallo-dep_Hydrolase"/>
</dbReference>
<dbReference type="InterPro" id="IPR032466">
    <property type="entry name" value="Metal_Hydrolase"/>
</dbReference>
<dbReference type="EMBL" id="AQRA01000004">
    <property type="protein sequence ID" value="EZH74056.1"/>
    <property type="molecule type" value="Genomic_DNA"/>
</dbReference>
<dbReference type="eggNOG" id="COG1228">
    <property type="taxonomic scope" value="Bacteria"/>
</dbReference>
<dbReference type="Pfam" id="PF12680">
    <property type="entry name" value="SnoaL_2"/>
    <property type="match status" value="1"/>
</dbReference>
<dbReference type="SUPFAM" id="SSF54427">
    <property type="entry name" value="NTF2-like"/>
    <property type="match status" value="1"/>
</dbReference>
<dbReference type="SUPFAM" id="SSF51556">
    <property type="entry name" value="Metallo-dependent hydrolases"/>
    <property type="match status" value="1"/>
</dbReference>
<dbReference type="STRING" id="1317122.ATO12_14365"/>
<dbReference type="Gene3D" id="2.30.40.10">
    <property type="entry name" value="Urease, subunit C, domain 1"/>
    <property type="match status" value="1"/>
</dbReference>
<evidence type="ECO:0000313" key="4">
    <source>
        <dbReference type="Proteomes" id="UP000023541"/>
    </source>
</evidence>
<dbReference type="Gene3D" id="3.10.450.50">
    <property type="match status" value="1"/>
</dbReference>
<dbReference type="SUPFAM" id="SSF51338">
    <property type="entry name" value="Composite domain of metallo-dependent hydrolases"/>
    <property type="match status" value="1"/>
</dbReference>
<dbReference type="GO" id="GO:0016810">
    <property type="term" value="F:hydrolase activity, acting on carbon-nitrogen (but not peptide) bonds"/>
    <property type="evidence" value="ECO:0007669"/>
    <property type="project" value="InterPro"/>
</dbReference>
<name>A0A023BVP2_9FLAO</name>
<dbReference type="Proteomes" id="UP000023541">
    <property type="component" value="Unassembled WGS sequence"/>
</dbReference>
<organism evidence="3 4">
    <name type="scientific">Aquimarina atlantica</name>
    <dbReference type="NCBI Taxonomy" id="1317122"/>
    <lineage>
        <taxon>Bacteria</taxon>
        <taxon>Pseudomonadati</taxon>
        <taxon>Bacteroidota</taxon>
        <taxon>Flavobacteriia</taxon>
        <taxon>Flavobacteriales</taxon>
        <taxon>Flavobacteriaceae</taxon>
        <taxon>Aquimarina</taxon>
    </lineage>
</organism>
<dbReference type="RefSeq" id="WP_034241575.1">
    <property type="nucleotide sequence ID" value="NZ_AQRA01000004.1"/>
</dbReference>
<evidence type="ECO:0008006" key="5">
    <source>
        <dbReference type="Google" id="ProtNLM"/>
    </source>
</evidence>
<dbReference type="InterPro" id="IPR011059">
    <property type="entry name" value="Metal-dep_hydrolase_composite"/>
</dbReference>
<dbReference type="PANTHER" id="PTHR43135:SF3">
    <property type="entry name" value="ALPHA-D-RIBOSE 1-METHYLPHOSPHONATE 5-TRIPHOSPHATE DIPHOSPHATASE"/>
    <property type="match status" value="1"/>
</dbReference>
<dbReference type="AlphaFoldDB" id="A0A023BVP2"/>
<dbReference type="Pfam" id="PF01979">
    <property type="entry name" value="Amidohydro_1"/>
    <property type="match status" value="1"/>
</dbReference>
<evidence type="ECO:0000259" key="1">
    <source>
        <dbReference type="Pfam" id="PF01979"/>
    </source>
</evidence>
<gene>
    <name evidence="3" type="ORF">ATO12_14365</name>
</gene>
<feature type="domain" description="Amidohydrolase-related" evidence="1">
    <location>
        <begin position="75"/>
        <end position="458"/>
    </location>
</feature>
<dbReference type="InterPro" id="IPR037401">
    <property type="entry name" value="SnoaL-like"/>
</dbReference>